<protein>
    <submittedName>
        <fullName evidence="1">Uncharacterized protein</fullName>
    </submittedName>
</protein>
<name>A0ACC0DDZ5_9PEZI</name>
<gene>
    <name evidence="1" type="ORF">F4821DRAFT_255656</name>
</gene>
<organism evidence="1 2">
    <name type="scientific">Hypoxylon rubiginosum</name>
    <dbReference type="NCBI Taxonomy" id="110542"/>
    <lineage>
        <taxon>Eukaryota</taxon>
        <taxon>Fungi</taxon>
        <taxon>Dikarya</taxon>
        <taxon>Ascomycota</taxon>
        <taxon>Pezizomycotina</taxon>
        <taxon>Sordariomycetes</taxon>
        <taxon>Xylariomycetidae</taxon>
        <taxon>Xylariales</taxon>
        <taxon>Hypoxylaceae</taxon>
        <taxon>Hypoxylon</taxon>
    </lineage>
</organism>
<evidence type="ECO:0000313" key="1">
    <source>
        <dbReference type="EMBL" id="KAI6090909.1"/>
    </source>
</evidence>
<accession>A0ACC0DDZ5</accession>
<reference evidence="1 2" key="1">
    <citation type="journal article" date="2022" name="New Phytol.">
        <title>Ecological generalism drives hyperdiversity of secondary metabolite gene clusters in xylarialean endophytes.</title>
        <authorList>
            <person name="Franco M.E.E."/>
            <person name="Wisecaver J.H."/>
            <person name="Arnold A.E."/>
            <person name="Ju Y.M."/>
            <person name="Slot J.C."/>
            <person name="Ahrendt S."/>
            <person name="Moore L.P."/>
            <person name="Eastman K.E."/>
            <person name="Scott K."/>
            <person name="Konkel Z."/>
            <person name="Mondo S.J."/>
            <person name="Kuo A."/>
            <person name="Hayes R.D."/>
            <person name="Haridas S."/>
            <person name="Andreopoulos B."/>
            <person name="Riley R."/>
            <person name="LaButti K."/>
            <person name="Pangilinan J."/>
            <person name="Lipzen A."/>
            <person name="Amirebrahimi M."/>
            <person name="Yan J."/>
            <person name="Adam C."/>
            <person name="Keymanesh K."/>
            <person name="Ng V."/>
            <person name="Louie K."/>
            <person name="Northen T."/>
            <person name="Drula E."/>
            <person name="Henrissat B."/>
            <person name="Hsieh H.M."/>
            <person name="Youens-Clark K."/>
            <person name="Lutzoni F."/>
            <person name="Miadlikowska J."/>
            <person name="Eastwood D.C."/>
            <person name="Hamelin R.C."/>
            <person name="Grigoriev I.V."/>
            <person name="U'Ren J.M."/>
        </authorList>
    </citation>
    <scope>NUCLEOTIDE SEQUENCE [LARGE SCALE GENOMIC DNA]</scope>
    <source>
        <strain evidence="1 2">ER1909</strain>
    </source>
</reference>
<keyword evidence="2" id="KW-1185">Reference proteome</keyword>
<evidence type="ECO:0000313" key="2">
    <source>
        <dbReference type="Proteomes" id="UP001497680"/>
    </source>
</evidence>
<comment type="caution">
    <text evidence="1">The sequence shown here is derived from an EMBL/GenBank/DDBJ whole genome shotgun (WGS) entry which is preliminary data.</text>
</comment>
<dbReference type="EMBL" id="MU394289">
    <property type="protein sequence ID" value="KAI6090909.1"/>
    <property type="molecule type" value="Genomic_DNA"/>
</dbReference>
<sequence length="377" mass="40749">MPTPTNKTNFKTYDAVTRLLAAVIATNQGKIRLDFKAIATHMGGGTGKDAVNHRLRPIKALAKMMSQYVAQNKDPGDLKMPEGKGADRTQIPKDEGEVASLMGGGTTAAAVDHRLRPVKQLAKLQLSVREQKKDPGDLPIEGSEIQKLFGESTAGGIEWQFRDIKSLGRRQQEAVSKGKNPAELKVETPSRGRAPKANLNGGTKRKRASGGAIAKRKMDLSDEDDDSEPESFDYDAKDVHSDEKDDGFGGSDDDSDVQFTPTPTPASKRTKLPDKPMSKTPSRTTPGAKKNGGAAPAKSTVQRSLFGNGTKRVVDDDEIQVVDLSEDHPVRKMPARSSRIKADPQPMTQEEEFMGLDPSAGSNSLYSEGDDYVDGEC</sequence>
<dbReference type="Proteomes" id="UP001497680">
    <property type="component" value="Unassembled WGS sequence"/>
</dbReference>
<proteinExistence type="predicted"/>